<comment type="caution">
    <text evidence="2">The sequence shown here is derived from an EMBL/GenBank/DDBJ whole genome shotgun (WGS) entry which is preliminary data.</text>
</comment>
<proteinExistence type="predicted"/>
<accession>A0ABS2TP21</accession>
<feature type="region of interest" description="Disordered" evidence="1">
    <location>
        <begin position="52"/>
        <end position="75"/>
    </location>
</feature>
<evidence type="ECO:0000313" key="2">
    <source>
        <dbReference type="EMBL" id="MBM9504822.1"/>
    </source>
</evidence>
<gene>
    <name evidence="2" type="ORF">ITX44_09780</name>
</gene>
<reference evidence="2 3" key="1">
    <citation type="submission" date="2021-01" db="EMBL/GenBank/DDBJ databases">
        <title>Streptomyces acididurans sp. nov., isolated from a peat swamp forest soil.</title>
        <authorList>
            <person name="Chantavorakit T."/>
            <person name="Duangmal K."/>
        </authorList>
    </citation>
    <scope>NUCLEOTIDE SEQUENCE [LARGE SCALE GENOMIC DNA]</scope>
    <source>
        <strain evidence="2 3">KK5PA1</strain>
    </source>
</reference>
<organism evidence="2 3">
    <name type="scientific">Actinacidiphila acididurans</name>
    <dbReference type="NCBI Taxonomy" id="2784346"/>
    <lineage>
        <taxon>Bacteria</taxon>
        <taxon>Bacillati</taxon>
        <taxon>Actinomycetota</taxon>
        <taxon>Actinomycetes</taxon>
        <taxon>Kitasatosporales</taxon>
        <taxon>Streptomycetaceae</taxon>
        <taxon>Actinacidiphila</taxon>
    </lineage>
</organism>
<dbReference type="Proteomes" id="UP000749040">
    <property type="component" value="Unassembled WGS sequence"/>
</dbReference>
<dbReference type="RefSeq" id="WP_205356666.1">
    <property type="nucleotide sequence ID" value="NZ_JADKYB010000004.1"/>
</dbReference>
<dbReference type="EMBL" id="JADKYB010000004">
    <property type="protein sequence ID" value="MBM9504822.1"/>
    <property type="molecule type" value="Genomic_DNA"/>
</dbReference>
<evidence type="ECO:0000313" key="3">
    <source>
        <dbReference type="Proteomes" id="UP000749040"/>
    </source>
</evidence>
<evidence type="ECO:0000256" key="1">
    <source>
        <dbReference type="SAM" id="MobiDB-lite"/>
    </source>
</evidence>
<protein>
    <submittedName>
        <fullName evidence="2">Uncharacterized protein</fullName>
    </submittedName>
</protein>
<name>A0ABS2TP21_9ACTN</name>
<keyword evidence="3" id="KW-1185">Reference proteome</keyword>
<sequence length="75" mass="8007">MMPPLPAGTVAAFETLCGSIVALTKDDETFRTTTAAFAWQCLGCGSRQHDKHTHSYTRDGANGHAAQCRSMPLPA</sequence>